<sequence>MRKGYQTKTVMAMAAIGAALSVWGTAPAEAASFLEEVPVSDWSYQAVNGLIDAGKVPGYAAKIPEGRVMSRLEMAAIVESAEGNQAAMTPTEQQELTKLKNAYDYDIKKLELINRLDGAAEHLNQQSRTHDDGFTPEEKAGLKKAAALADKLSISGYGRLRNDHRIKETGGRQTIANKVQVFVASNYQVNEDWQAHADLYYRSSLSSGFDESRRTLWPDDNHTGIIVDPYITGRLLHNSLGIKAGK</sequence>
<dbReference type="InterPro" id="IPR001119">
    <property type="entry name" value="SLH_dom"/>
</dbReference>
<dbReference type="AlphaFoldDB" id="C9KQL4"/>
<evidence type="ECO:0000259" key="2">
    <source>
        <dbReference type="PROSITE" id="PS51272"/>
    </source>
</evidence>
<gene>
    <name evidence="3" type="ORF">MITSMUL_05533</name>
</gene>
<keyword evidence="4" id="KW-1185">Reference proteome</keyword>
<dbReference type="Proteomes" id="UP000003671">
    <property type="component" value="Unassembled WGS sequence"/>
</dbReference>
<dbReference type="PATRIC" id="fig|500635.8.peg.2134"/>
<organism evidence="3 4">
    <name type="scientific">Mitsuokella multacida DSM 20544</name>
    <dbReference type="NCBI Taxonomy" id="500635"/>
    <lineage>
        <taxon>Bacteria</taxon>
        <taxon>Bacillati</taxon>
        <taxon>Bacillota</taxon>
        <taxon>Negativicutes</taxon>
        <taxon>Selenomonadales</taxon>
        <taxon>Selenomonadaceae</taxon>
        <taxon>Mitsuokella</taxon>
    </lineage>
</organism>
<reference evidence="3" key="1">
    <citation type="submission" date="2009-09" db="EMBL/GenBank/DDBJ databases">
        <authorList>
            <person name="Weinstock G."/>
            <person name="Sodergren E."/>
            <person name="Clifton S."/>
            <person name="Fulton L."/>
            <person name="Fulton B."/>
            <person name="Courtney L."/>
            <person name="Fronick C."/>
            <person name="Harrison M."/>
            <person name="Strong C."/>
            <person name="Farmer C."/>
            <person name="Delahaunty K."/>
            <person name="Markovic C."/>
            <person name="Hall O."/>
            <person name="Minx P."/>
            <person name="Tomlinson C."/>
            <person name="Mitreva M."/>
            <person name="Nelson J."/>
            <person name="Hou S."/>
            <person name="Wollam A."/>
            <person name="Pepin K.H."/>
            <person name="Johnson M."/>
            <person name="Bhonagiri V."/>
            <person name="Nash W.E."/>
            <person name="Warren W."/>
            <person name="Chinwalla A."/>
            <person name="Mardis E.R."/>
            <person name="Wilson R.K."/>
        </authorList>
    </citation>
    <scope>NUCLEOTIDE SEQUENCE [LARGE SCALE GENOMIC DNA]</scope>
    <source>
        <strain evidence="3">DSM 20544</strain>
    </source>
</reference>
<protein>
    <recommendedName>
        <fullName evidence="2">SLH domain-containing protein</fullName>
    </recommendedName>
</protein>
<feature type="chain" id="PRO_5002997571" description="SLH domain-containing protein" evidence="1">
    <location>
        <begin position="31"/>
        <end position="246"/>
    </location>
</feature>
<evidence type="ECO:0000313" key="4">
    <source>
        <dbReference type="Proteomes" id="UP000003671"/>
    </source>
</evidence>
<feature type="domain" description="SLH" evidence="2">
    <location>
        <begin position="30"/>
        <end position="92"/>
    </location>
</feature>
<keyword evidence="1" id="KW-0732">Signal</keyword>
<name>C9KQL4_9FIRM</name>
<evidence type="ECO:0000313" key="3">
    <source>
        <dbReference type="EMBL" id="EEX67790.1"/>
    </source>
</evidence>
<dbReference type="HOGENOM" id="CLU_1128069_0_0_9"/>
<evidence type="ECO:0000256" key="1">
    <source>
        <dbReference type="SAM" id="SignalP"/>
    </source>
</evidence>
<accession>C9KQL4</accession>
<dbReference type="STRING" id="500635.MITSMUL_05533"/>
<feature type="signal peptide" evidence="1">
    <location>
        <begin position="1"/>
        <end position="30"/>
    </location>
</feature>
<proteinExistence type="predicted"/>
<comment type="caution">
    <text evidence="3">The sequence shown here is derived from an EMBL/GenBank/DDBJ whole genome shotgun (WGS) entry which is preliminary data.</text>
</comment>
<dbReference type="eggNOG" id="COG2067">
    <property type="taxonomic scope" value="Bacteria"/>
</dbReference>
<dbReference type="PROSITE" id="PS51272">
    <property type="entry name" value="SLH"/>
    <property type="match status" value="1"/>
</dbReference>
<dbReference type="EMBL" id="ABWK02000025">
    <property type="protein sequence ID" value="EEX67790.1"/>
    <property type="molecule type" value="Genomic_DNA"/>
</dbReference>